<dbReference type="NCBIfam" id="TIGR02849">
    <property type="entry name" value="spore_III_AD"/>
    <property type="match status" value="1"/>
</dbReference>
<dbReference type="eggNOG" id="ENOG5032SJW">
    <property type="taxonomic scope" value="Bacteria"/>
</dbReference>
<keyword evidence="1" id="KW-1133">Transmembrane helix</keyword>
<dbReference type="STRING" id="335541.Swol_0553"/>
<accession>Q0AZG7</accession>
<protein>
    <submittedName>
        <fullName evidence="2">Putative sporulation protein</fullName>
    </submittedName>
</protein>
<keyword evidence="3" id="KW-1185">Reference proteome</keyword>
<dbReference type="EMBL" id="CP000448">
    <property type="protein sequence ID" value="ABI67887.1"/>
    <property type="molecule type" value="Genomic_DNA"/>
</dbReference>
<dbReference type="InterPro" id="IPR014211">
    <property type="entry name" value="Spore_III_AD"/>
</dbReference>
<feature type="transmembrane region" description="Helical" evidence="1">
    <location>
        <begin position="5"/>
        <end position="22"/>
    </location>
</feature>
<keyword evidence="1" id="KW-0472">Membrane</keyword>
<feature type="transmembrane region" description="Helical" evidence="1">
    <location>
        <begin position="28"/>
        <end position="55"/>
    </location>
</feature>
<dbReference type="HOGENOM" id="CLU_159353_1_1_9"/>
<dbReference type="KEGG" id="swo:Swol_0553"/>
<sequence length="130" mass="14288">MKVEIAQVIGLALVTTILLLILRQEKPVMAVVLSITFSIVIFLFMMGKMAAIIALMQELTRRAQINYFFMATILKIIGVAYLGEFAAAICQDAGEHAVAKKVEFAAKIIIVVLSLPIMVAILESMMELMV</sequence>
<organism evidence="2 3">
    <name type="scientific">Syntrophomonas wolfei subsp. wolfei (strain DSM 2245B / Goettingen)</name>
    <dbReference type="NCBI Taxonomy" id="335541"/>
    <lineage>
        <taxon>Bacteria</taxon>
        <taxon>Bacillati</taxon>
        <taxon>Bacillota</taxon>
        <taxon>Clostridia</taxon>
        <taxon>Eubacteriales</taxon>
        <taxon>Syntrophomonadaceae</taxon>
        <taxon>Syntrophomonas</taxon>
    </lineage>
</organism>
<feature type="transmembrane region" description="Helical" evidence="1">
    <location>
        <begin position="104"/>
        <end position="122"/>
    </location>
</feature>
<evidence type="ECO:0000256" key="1">
    <source>
        <dbReference type="SAM" id="Phobius"/>
    </source>
</evidence>
<keyword evidence="1" id="KW-0812">Transmembrane</keyword>
<dbReference type="Pfam" id="PF06686">
    <property type="entry name" value="SpoIIIAC"/>
    <property type="match status" value="2"/>
</dbReference>
<proteinExistence type="predicted"/>
<evidence type="ECO:0000313" key="2">
    <source>
        <dbReference type="EMBL" id="ABI67887.1"/>
    </source>
</evidence>
<dbReference type="Proteomes" id="UP000001968">
    <property type="component" value="Chromosome"/>
</dbReference>
<dbReference type="InterPro" id="IPR025664">
    <property type="entry name" value="Spore_III_AC/AD"/>
</dbReference>
<gene>
    <name evidence="2" type="ordered locus">Swol_0553</name>
</gene>
<feature type="transmembrane region" description="Helical" evidence="1">
    <location>
        <begin position="67"/>
        <end position="89"/>
    </location>
</feature>
<reference evidence="3" key="1">
    <citation type="journal article" date="2010" name="Environ. Microbiol.">
        <title>The genome of Syntrophomonas wolfei: new insights into syntrophic metabolism and biohydrogen production.</title>
        <authorList>
            <person name="Sieber J.R."/>
            <person name="Sims D.R."/>
            <person name="Han C."/>
            <person name="Kim E."/>
            <person name="Lykidis A."/>
            <person name="Lapidus A.L."/>
            <person name="McDonnald E."/>
            <person name="Rohlin L."/>
            <person name="Culley D.E."/>
            <person name="Gunsalus R."/>
            <person name="McInerney M.J."/>
        </authorList>
    </citation>
    <scope>NUCLEOTIDE SEQUENCE [LARGE SCALE GENOMIC DNA]</scope>
    <source>
        <strain evidence="3">DSM 2245B / Goettingen</strain>
    </source>
</reference>
<dbReference type="AlphaFoldDB" id="Q0AZG7"/>
<name>Q0AZG7_SYNWW</name>
<evidence type="ECO:0000313" key="3">
    <source>
        <dbReference type="Proteomes" id="UP000001968"/>
    </source>
</evidence>